<feature type="compositionally biased region" description="Basic residues" evidence="1">
    <location>
        <begin position="19"/>
        <end position="36"/>
    </location>
</feature>
<dbReference type="Pfam" id="PF22936">
    <property type="entry name" value="Pol_BBD"/>
    <property type="match status" value="1"/>
</dbReference>
<keyword evidence="4" id="KW-1185">Reference proteome</keyword>
<evidence type="ECO:0000256" key="1">
    <source>
        <dbReference type="SAM" id="MobiDB-lite"/>
    </source>
</evidence>
<comment type="caution">
    <text evidence="3">The sequence shown here is derived from an EMBL/GenBank/DDBJ whole genome shotgun (WGS) entry which is preliminary data.</text>
</comment>
<evidence type="ECO:0000313" key="4">
    <source>
        <dbReference type="Proteomes" id="UP000607653"/>
    </source>
</evidence>
<feature type="domain" description="Retrovirus-related Pol polyprotein from transposon TNT 1-94-like beta-barrel" evidence="2">
    <location>
        <begin position="81"/>
        <end position="146"/>
    </location>
</feature>
<proteinExistence type="predicted"/>
<gene>
    <name evidence="3" type="ORF">HUJ06_018783</name>
</gene>
<dbReference type="InterPro" id="IPR054722">
    <property type="entry name" value="PolX-like_BBD"/>
</dbReference>
<dbReference type="EMBL" id="DUZY01000008">
    <property type="protein sequence ID" value="DAD48846.1"/>
    <property type="molecule type" value="Genomic_DNA"/>
</dbReference>
<dbReference type="AlphaFoldDB" id="A0A823A1G9"/>
<reference evidence="3 4" key="1">
    <citation type="journal article" date="2020" name="Mol. Biol. Evol.">
        <title>Distinct Expression and Methylation Patterns for Genes with Different Fates following a Single Whole-Genome Duplication in Flowering Plants.</title>
        <authorList>
            <person name="Shi T."/>
            <person name="Rahmani R.S."/>
            <person name="Gugger P.F."/>
            <person name="Wang M."/>
            <person name="Li H."/>
            <person name="Zhang Y."/>
            <person name="Li Z."/>
            <person name="Wang Q."/>
            <person name="Van de Peer Y."/>
            <person name="Marchal K."/>
            <person name="Chen J."/>
        </authorList>
    </citation>
    <scope>NUCLEOTIDE SEQUENCE [LARGE SCALE GENOMIC DNA]</scope>
    <source>
        <tissue evidence="3">Leaf</tissue>
    </source>
</reference>
<organism evidence="3 4">
    <name type="scientific">Nelumbo nucifera</name>
    <name type="common">Sacred lotus</name>
    <dbReference type="NCBI Taxonomy" id="4432"/>
    <lineage>
        <taxon>Eukaryota</taxon>
        <taxon>Viridiplantae</taxon>
        <taxon>Streptophyta</taxon>
        <taxon>Embryophyta</taxon>
        <taxon>Tracheophyta</taxon>
        <taxon>Spermatophyta</taxon>
        <taxon>Magnoliopsida</taxon>
        <taxon>Proteales</taxon>
        <taxon>Nelumbonaceae</taxon>
        <taxon>Nelumbo</taxon>
    </lineage>
</organism>
<sequence length="151" mass="17107">MASVSIKETEEALLTQKKGPSRRPKQQKPAKFHQQKKTGQQGDKGSEEEWEAEASYCIIEPDEHGCSVEDYSTTGSLILNAQNHMTGDKQKFQSMSEYKGKRVVITANNARLPITHISQALCILRFNKEEAQLQNVYHVPGRKKKLHLVIM</sequence>
<evidence type="ECO:0000313" key="3">
    <source>
        <dbReference type="EMBL" id="DAD48846.1"/>
    </source>
</evidence>
<name>A0A823A1G9_NELNU</name>
<evidence type="ECO:0000259" key="2">
    <source>
        <dbReference type="Pfam" id="PF22936"/>
    </source>
</evidence>
<accession>A0A823A1G9</accession>
<protein>
    <recommendedName>
        <fullName evidence="2">Retrovirus-related Pol polyprotein from transposon TNT 1-94-like beta-barrel domain-containing protein</fullName>
    </recommendedName>
</protein>
<dbReference type="Proteomes" id="UP000607653">
    <property type="component" value="Unassembled WGS sequence"/>
</dbReference>
<feature type="region of interest" description="Disordered" evidence="1">
    <location>
        <begin position="1"/>
        <end position="49"/>
    </location>
</feature>